<proteinExistence type="inferred from homology"/>
<evidence type="ECO:0000256" key="1">
    <source>
        <dbReference type="ARBA" id="ARBA00010641"/>
    </source>
</evidence>
<sequence length="178" mass="20800">MQNEELIIKNIQKGIDVEKGFRTLVTLYKERIYWHIRGIVKTHEDAADVMQNTFLKAYKNIGTFKSDSKFYTWMYRIATNESLNHLQKQKKYKSEEAEHEVLSLEADTYFDGDEAQMILQKALESLPDKQRIVFNMKYFDDMSYNDISEVLGTSVGGLKASFHHAKNKIEAFVKQQSL</sequence>
<evidence type="ECO:0000259" key="6">
    <source>
        <dbReference type="Pfam" id="PF08281"/>
    </source>
</evidence>
<dbReference type="InterPro" id="IPR013249">
    <property type="entry name" value="RNA_pol_sigma70_r4_t2"/>
</dbReference>
<reference evidence="7" key="2">
    <citation type="submission" date="2023-01" db="EMBL/GenBank/DDBJ databases">
        <title>Draft genome sequence of Portibacter lacus strain NBRC 108769.</title>
        <authorList>
            <person name="Sun Q."/>
            <person name="Mori K."/>
        </authorList>
    </citation>
    <scope>NUCLEOTIDE SEQUENCE</scope>
    <source>
        <strain evidence="7">NBRC 108769</strain>
    </source>
</reference>
<dbReference type="GO" id="GO:0006352">
    <property type="term" value="P:DNA-templated transcription initiation"/>
    <property type="evidence" value="ECO:0007669"/>
    <property type="project" value="InterPro"/>
</dbReference>
<feature type="domain" description="RNA polymerase sigma factor 70 region 4 type 2" evidence="6">
    <location>
        <begin position="117"/>
        <end position="168"/>
    </location>
</feature>
<dbReference type="InterPro" id="IPR039425">
    <property type="entry name" value="RNA_pol_sigma-70-like"/>
</dbReference>
<dbReference type="NCBIfam" id="TIGR02937">
    <property type="entry name" value="sigma70-ECF"/>
    <property type="match status" value="1"/>
</dbReference>
<keyword evidence="2" id="KW-0805">Transcription regulation</keyword>
<dbReference type="SUPFAM" id="SSF88946">
    <property type="entry name" value="Sigma2 domain of RNA polymerase sigma factors"/>
    <property type="match status" value="1"/>
</dbReference>
<dbReference type="GO" id="GO:0000428">
    <property type="term" value="C:DNA-directed RNA polymerase complex"/>
    <property type="evidence" value="ECO:0007669"/>
    <property type="project" value="UniProtKB-KW"/>
</dbReference>
<dbReference type="Gene3D" id="1.10.10.10">
    <property type="entry name" value="Winged helix-like DNA-binding domain superfamily/Winged helix DNA-binding domain"/>
    <property type="match status" value="1"/>
</dbReference>
<dbReference type="GO" id="GO:0016987">
    <property type="term" value="F:sigma factor activity"/>
    <property type="evidence" value="ECO:0007669"/>
    <property type="project" value="UniProtKB-KW"/>
</dbReference>
<evidence type="ECO:0000256" key="2">
    <source>
        <dbReference type="ARBA" id="ARBA00023015"/>
    </source>
</evidence>
<name>A0AA37WGB5_9BACT</name>
<evidence type="ECO:0000313" key="7">
    <source>
        <dbReference type="EMBL" id="GLR17820.1"/>
    </source>
</evidence>
<dbReference type="PANTHER" id="PTHR43133">
    <property type="entry name" value="RNA POLYMERASE ECF-TYPE SIGMA FACTO"/>
    <property type="match status" value="1"/>
</dbReference>
<dbReference type="InterPro" id="IPR036388">
    <property type="entry name" value="WH-like_DNA-bd_sf"/>
</dbReference>
<dbReference type="GO" id="GO:0003677">
    <property type="term" value="F:DNA binding"/>
    <property type="evidence" value="ECO:0007669"/>
    <property type="project" value="InterPro"/>
</dbReference>
<evidence type="ECO:0000256" key="3">
    <source>
        <dbReference type="ARBA" id="ARBA00023082"/>
    </source>
</evidence>
<comment type="caution">
    <text evidence="7">The sequence shown here is derived from an EMBL/GenBank/DDBJ whole genome shotgun (WGS) entry which is preliminary data.</text>
</comment>
<dbReference type="Pfam" id="PF08281">
    <property type="entry name" value="Sigma70_r4_2"/>
    <property type="match status" value="1"/>
</dbReference>
<dbReference type="Gene3D" id="1.10.1740.10">
    <property type="match status" value="1"/>
</dbReference>
<keyword evidence="8" id="KW-1185">Reference proteome</keyword>
<comment type="similarity">
    <text evidence="1">Belongs to the sigma-70 factor family. ECF subfamily.</text>
</comment>
<feature type="domain" description="RNA polymerase sigma-70 region 2" evidence="5">
    <location>
        <begin position="24"/>
        <end position="91"/>
    </location>
</feature>
<dbReference type="InterPro" id="IPR013324">
    <property type="entry name" value="RNA_pol_sigma_r3/r4-like"/>
</dbReference>
<reference evidence="7" key="1">
    <citation type="journal article" date="2014" name="Int. J. Syst. Evol. Microbiol.">
        <title>Complete genome sequence of Corynebacterium casei LMG S-19264T (=DSM 44701T), isolated from a smear-ripened cheese.</title>
        <authorList>
            <consortium name="US DOE Joint Genome Institute (JGI-PGF)"/>
            <person name="Walter F."/>
            <person name="Albersmeier A."/>
            <person name="Kalinowski J."/>
            <person name="Ruckert C."/>
        </authorList>
    </citation>
    <scope>NUCLEOTIDE SEQUENCE</scope>
    <source>
        <strain evidence="7">NBRC 108769</strain>
    </source>
</reference>
<gene>
    <name evidence="7" type="ORF">GCM10007940_24350</name>
</gene>
<dbReference type="Pfam" id="PF04542">
    <property type="entry name" value="Sigma70_r2"/>
    <property type="match status" value="1"/>
</dbReference>
<dbReference type="RefSeq" id="WP_235291502.1">
    <property type="nucleotide sequence ID" value="NZ_BSOH01000014.1"/>
</dbReference>
<dbReference type="InterPro" id="IPR013325">
    <property type="entry name" value="RNA_pol_sigma_r2"/>
</dbReference>
<dbReference type="SUPFAM" id="SSF88659">
    <property type="entry name" value="Sigma3 and sigma4 domains of RNA polymerase sigma factors"/>
    <property type="match status" value="1"/>
</dbReference>
<evidence type="ECO:0000313" key="8">
    <source>
        <dbReference type="Proteomes" id="UP001156666"/>
    </source>
</evidence>
<accession>A0AA37WGB5</accession>
<evidence type="ECO:0000256" key="4">
    <source>
        <dbReference type="ARBA" id="ARBA00023163"/>
    </source>
</evidence>
<dbReference type="InterPro" id="IPR014284">
    <property type="entry name" value="RNA_pol_sigma-70_dom"/>
</dbReference>
<dbReference type="EMBL" id="BSOH01000014">
    <property type="protein sequence ID" value="GLR17820.1"/>
    <property type="molecule type" value="Genomic_DNA"/>
</dbReference>
<keyword evidence="3" id="KW-0731">Sigma factor</keyword>
<dbReference type="CDD" id="cd06171">
    <property type="entry name" value="Sigma70_r4"/>
    <property type="match status" value="1"/>
</dbReference>
<dbReference type="AlphaFoldDB" id="A0AA37WGB5"/>
<keyword evidence="4" id="KW-0804">Transcription</keyword>
<evidence type="ECO:0000259" key="5">
    <source>
        <dbReference type="Pfam" id="PF04542"/>
    </source>
</evidence>
<keyword evidence="7" id="KW-0240">DNA-directed RNA polymerase</keyword>
<dbReference type="InterPro" id="IPR007627">
    <property type="entry name" value="RNA_pol_sigma70_r2"/>
</dbReference>
<dbReference type="Proteomes" id="UP001156666">
    <property type="component" value="Unassembled WGS sequence"/>
</dbReference>
<protein>
    <submittedName>
        <fullName evidence="7">DNA-directed RNA polymerase sigma-70 factor</fullName>
    </submittedName>
</protein>
<organism evidence="7 8">
    <name type="scientific">Portibacter lacus</name>
    <dbReference type="NCBI Taxonomy" id="1099794"/>
    <lineage>
        <taxon>Bacteria</taxon>
        <taxon>Pseudomonadati</taxon>
        <taxon>Bacteroidota</taxon>
        <taxon>Saprospiria</taxon>
        <taxon>Saprospirales</taxon>
        <taxon>Haliscomenobacteraceae</taxon>
        <taxon>Portibacter</taxon>
    </lineage>
</organism>
<dbReference type="PANTHER" id="PTHR43133:SF51">
    <property type="entry name" value="RNA POLYMERASE SIGMA FACTOR"/>
    <property type="match status" value="1"/>
</dbReference>